<dbReference type="EMBL" id="JABXJJ020000059">
    <property type="protein sequence ID" value="MDI5974046.1"/>
    <property type="molecule type" value="Genomic_DNA"/>
</dbReference>
<dbReference type="RefSeq" id="WP_271312440.1">
    <property type="nucleotide sequence ID" value="NZ_JABXJJ020000059.1"/>
</dbReference>
<dbReference type="InterPro" id="IPR001387">
    <property type="entry name" value="Cro/C1-type_HTH"/>
</dbReference>
<gene>
    <name evidence="2" type="ORF">POF50_032675</name>
</gene>
<dbReference type="Pfam" id="PF13560">
    <property type="entry name" value="HTH_31"/>
    <property type="match status" value="1"/>
</dbReference>
<name>A0AA90H8V6_9ACTN</name>
<feature type="domain" description="HTH cro/C1-type" evidence="1">
    <location>
        <begin position="26"/>
        <end position="62"/>
    </location>
</feature>
<dbReference type="InterPro" id="IPR043917">
    <property type="entry name" value="DUF5753"/>
</dbReference>
<dbReference type="PROSITE" id="PS50943">
    <property type="entry name" value="HTH_CROC1"/>
    <property type="match status" value="1"/>
</dbReference>
<dbReference type="Pfam" id="PF19054">
    <property type="entry name" value="DUF5753"/>
    <property type="match status" value="1"/>
</dbReference>
<dbReference type="SMART" id="SM00530">
    <property type="entry name" value="HTH_XRE"/>
    <property type="match status" value="1"/>
</dbReference>
<dbReference type="SUPFAM" id="SSF47413">
    <property type="entry name" value="lambda repressor-like DNA-binding domains"/>
    <property type="match status" value="1"/>
</dbReference>
<accession>A0AA90H8V6</accession>
<proteinExistence type="predicted"/>
<dbReference type="GO" id="GO:0003677">
    <property type="term" value="F:DNA binding"/>
    <property type="evidence" value="ECO:0007669"/>
    <property type="project" value="InterPro"/>
</dbReference>
<comment type="caution">
    <text evidence="2">The sequence shown here is derived from an EMBL/GenBank/DDBJ whole genome shotgun (WGS) entry which is preliminary data.</text>
</comment>
<evidence type="ECO:0000313" key="2">
    <source>
        <dbReference type="EMBL" id="MDI5974046.1"/>
    </source>
</evidence>
<dbReference type="InterPro" id="IPR010982">
    <property type="entry name" value="Lambda_DNA-bd_dom_sf"/>
</dbReference>
<protein>
    <submittedName>
        <fullName evidence="2">Scr1 family TA system antitoxin-like transcriptional regulator</fullName>
    </submittedName>
</protein>
<sequence length="260" mass="28330">MNSEDFGVGRLPEEPDAVLRMAGAVLKRWRRHSGLNQEEFGARIGFGADMVASVELGRRVPSEFYLTAADSVCDAHGTITVLEPHIRHRPRPQQVAQWAEESGPALSYFAPLVVPDLFSAASDSPADEDRTPAGRRRRVLESGVPICLVLDQAALLRVTGDRTDHGQQLQYLIDLGDRPNIVVQVLPFDAGEPLAFEAPVTLVHSGDELVAVVDTGLVTFSLPPTAAREAERRFAVLRSIALPPRVSRDLIVNTAEEMNG</sequence>
<dbReference type="AlphaFoldDB" id="A0AA90H8V6"/>
<evidence type="ECO:0000259" key="1">
    <source>
        <dbReference type="PROSITE" id="PS50943"/>
    </source>
</evidence>
<dbReference type="CDD" id="cd00093">
    <property type="entry name" value="HTH_XRE"/>
    <property type="match status" value="1"/>
</dbReference>
<reference evidence="2" key="1">
    <citation type="submission" date="2023-05" db="EMBL/GenBank/DDBJ databases">
        <title>Streptantibioticus silvisoli sp. nov., acidotolerant actinomycetes 1 from pine litter.</title>
        <authorList>
            <person name="Swiecimska M."/>
            <person name="Golinska P."/>
            <person name="Sangal V."/>
            <person name="Wachnowicz B."/>
            <person name="Goodfellow M."/>
        </authorList>
    </citation>
    <scope>NUCLEOTIDE SEQUENCE</scope>
    <source>
        <strain evidence="2">SL13</strain>
    </source>
</reference>
<dbReference type="Gene3D" id="1.10.260.40">
    <property type="entry name" value="lambda repressor-like DNA-binding domains"/>
    <property type="match status" value="1"/>
</dbReference>
<organism evidence="2">
    <name type="scientific">Streptantibioticus silvisoli</name>
    <dbReference type="NCBI Taxonomy" id="2705255"/>
    <lineage>
        <taxon>Bacteria</taxon>
        <taxon>Bacillati</taxon>
        <taxon>Actinomycetota</taxon>
        <taxon>Actinomycetes</taxon>
        <taxon>Kitasatosporales</taxon>
        <taxon>Streptomycetaceae</taxon>
        <taxon>Streptantibioticus</taxon>
    </lineage>
</organism>